<sequence length="482" mass="49814">MQLSKATLLAVCLAAPTSAFAPSASNGLLRDAPTALPSSPMMSSSRSSRHQSMVAPSLMAAAVDDAAEESIPEGTATVTELIFNLVKGIVGAGVLSLPAGIAAWANAPSAVVPAVALIAGIGGLSGYGFALIGRCCAYTNSKSYREAWGKTVNESTSWLPAVAVTFKTLSAILAYSMILGDTFVSLLTTAGFSVAKTPVLLALTSTVLLPLCLLKNLSALAPFSLVGSLGMMYTAVAMVMRYATKAYTKTGRFGTDCAAALRPAFGSVGAEGIMTPSAAILVGMLSTAYMAHFNAPKFYNELKDKTLPKYYKVVGTSFGISISIFALIAAIGFLTFGSAASGLILNNYSTKDSLMSLSRIAVAISLVFSYPLAFVGARDGVSDLLKLKSTPKTQNVVTLAILSAVTFAALNIADVSFVLALAGATLGNALIYIFPAFMFRGAIRDKPDATPGQKREVKFAMGSAVLGLLMGTLGVKMTLSSL</sequence>
<feature type="transmembrane region" description="Helical" evidence="5">
    <location>
        <begin position="190"/>
        <end position="213"/>
    </location>
</feature>
<feature type="transmembrane region" description="Helical" evidence="5">
    <location>
        <begin position="220"/>
        <end position="243"/>
    </location>
</feature>
<gene>
    <name evidence="8" type="ORF">CYCCA115_LOCUS22194</name>
</gene>
<evidence type="ECO:0000256" key="5">
    <source>
        <dbReference type="SAM" id="Phobius"/>
    </source>
</evidence>
<keyword evidence="3 5" id="KW-1133">Transmembrane helix</keyword>
<organism evidence="8 9">
    <name type="scientific">Cylindrotheca closterium</name>
    <dbReference type="NCBI Taxonomy" id="2856"/>
    <lineage>
        <taxon>Eukaryota</taxon>
        <taxon>Sar</taxon>
        <taxon>Stramenopiles</taxon>
        <taxon>Ochrophyta</taxon>
        <taxon>Bacillariophyta</taxon>
        <taxon>Bacillariophyceae</taxon>
        <taxon>Bacillariophycidae</taxon>
        <taxon>Bacillariales</taxon>
        <taxon>Bacillariaceae</taxon>
        <taxon>Cylindrotheca</taxon>
    </lineage>
</organism>
<name>A0AAD2PXK0_9STRA</name>
<dbReference type="PANTHER" id="PTHR22950:SF652">
    <property type="entry name" value="TRANSMEMBRANE AMINO ACID TRANSPORTER FAMILY PROTEIN"/>
    <property type="match status" value="1"/>
</dbReference>
<dbReference type="EMBL" id="CAKOGP040002302">
    <property type="protein sequence ID" value="CAJ1966609.1"/>
    <property type="molecule type" value="Genomic_DNA"/>
</dbReference>
<feature type="transmembrane region" description="Helical" evidence="5">
    <location>
        <begin position="313"/>
        <end position="336"/>
    </location>
</feature>
<evidence type="ECO:0000313" key="9">
    <source>
        <dbReference type="Proteomes" id="UP001295423"/>
    </source>
</evidence>
<evidence type="ECO:0000313" key="8">
    <source>
        <dbReference type="EMBL" id="CAJ1966609.1"/>
    </source>
</evidence>
<evidence type="ECO:0000256" key="3">
    <source>
        <dbReference type="ARBA" id="ARBA00022989"/>
    </source>
</evidence>
<comment type="subcellular location">
    <subcellularLocation>
        <location evidence="1">Membrane</location>
        <topology evidence="1">Multi-pass membrane protein</topology>
    </subcellularLocation>
</comment>
<keyword evidence="9" id="KW-1185">Reference proteome</keyword>
<dbReference type="Pfam" id="PF01490">
    <property type="entry name" value="Aa_trans"/>
    <property type="match status" value="1"/>
</dbReference>
<feature type="transmembrane region" description="Helical" evidence="5">
    <location>
        <begin position="356"/>
        <end position="375"/>
    </location>
</feature>
<keyword evidence="6" id="KW-0732">Signal</keyword>
<dbReference type="GO" id="GO:0015179">
    <property type="term" value="F:L-amino acid transmembrane transporter activity"/>
    <property type="evidence" value="ECO:0007669"/>
    <property type="project" value="TreeGrafter"/>
</dbReference>
<protein>
    <recommendedName>
        <fullName evidence="7">Amino acid transporter transmembrane domain-containing protein</fullName>
    </recommendedName>
</protein>
<dbReference type="AlphaFoldDB" id="A0AAD2PXK0"/>
<dbReference type="PANTHER" id="PTHR22950">
    <property type="entry name" value="AMINO ACID TRANSPORTER"/>
    <property type="match status" value="1"/>
</dbReference>
<accession>A0AAD2PXK0</accession>
<evidence type="ECO:0000259" key="7">
    <source>
        <dbReference type="Pfam" id="PF01490"/>
    </source>
</evidence>
<proteinExistence type="predicted"/>
<feature type="transmembrane region" description="Helical" evidence="5">
    <location>
        <begin position="114"/>
        <end position="137"/>
    </location>
</feature>
<comment type="caution">
    <text evidence="8">The sequence shown here is derived from an EMBL/GenBank/DDBJ whole genome shotgun (WGS) entry which is preliminary data.</text>
</comment>
<feature type="domain" description="Amino acid transporter transmembrane" evidence="7">
    <location>
        <begin position="75"/>
        <end position="476"/>
    </location>
</feature>
<dbReference type="GO" id="GO:0016020">
    <property type="term" value="C:membrane"/>
    <property type="evidence" value="ECO:0007669"/>
    <property type="project" value="UniProtKB-SubCell"/>
</dbReference>
<evidence type="ECO:0000256" key="1">
    <source>
        <dbReference type="ARBA" id="ARBA00004141"/>
    </source>
</evidence>
<keyword evidence="2 5" id="KW-0812">Transmembrane</keyword>
<dbReference type="Proteomes" id="UP001295423">
    <property type="component" value="Unassembled WGS sequence"/>
</dbReference>
<feature type="signal peptide" evidence="6">
    <location>
        <begin position="1"/>
        <end position="19"/>
    </location>
</feature>
<evidence type="ECO:0000256" key="6">
    <source>
        <dbReference type="SAM" id="SignalP"/>
    </source>
</evidence>
<evidence type="ECO:0000256" key="4">
    <source>
        <dbReference type="ARBA" id="ARBA00023136"/>
    </source>
</evidence>
<feature type="transmembrane region" description="Helical" evidence="5">
    <location>
        <begin position="273"/>
        <end position="292"/>
    </location>
</feature>
<feature type="transmembrane region" description="Helical" evidence="5">
    <location>
        <begin position="419"/>
        <end position="439"/>
    </location>
</feature>
<evidence type="ECO:0000256" key="2">
    <source>
        <dbReference type="ARBA" id="ARBA00022692"/>
    </source>
</evidence>
<feature type="transmembrane region" description="Helical" evidence="5">
    <location>
        <begin position="158"/>
        <end position="178"/>
    </location>
</feature>
<feature type="transmembrane region" description="Helical" evidence="5">
    <location>
        <begin position="459"/>
        <end position="479"/>
    </location>
</feature>
<dbReference type="InterPro" id="IPR013057">
    <property type="entry name" value="AA_transpt_TM"/>
</dbReference>
<feature type="chain" id="PRO_5042241001" description="Amino acid transporter transmembrane domain-containing protein" evidence="6">
    <location>
        <begin position="20"/>
        <end position="482"/>
    </location>
</feature>
<reference evidence="8" key="1">
    <citation type="submission" date="2023-08" db="EMBL/GenBank/DDBJ databases">
        <authorList>
            <person name="Audoor S."/>
            <person name="Bilcke G."/>
        </authorList>
    </citation>
    <scope>NUCLEOTIDE SEQUENCE</scope>
</reference>
<feature type="transmembrane region" description="Helical" evidence="5">
    <location>
        <begin position="396"/>
        <end position="413"/>
    </location>
</feature>
<keyword evidence="4 5" id="KW-0472">Membrane</keyword>